<feature type="domain" description="PiggyBac transposable element-derived protein" evidence="1">
    <location>
        <begin position="1"/>
        <end position="212"/>
    </location>
</feature>
<sequence>MHEIYYPKKNLVIDESMMLWKGRLKFRQYVKGKRHKHGLKIYMLADQLGIACRIHLYGGSADNLVGGTNHVKKVVLHLLGNYKNMGHSLFIDNFYTSVALSGQLQAIEVYSTGTLNTRRKDIPEEIKTTKLKTGEAAIMHKNGLCIIVWKDKREIMALSNKYNAEYIETRNRRGQVKCKPNMIAQYTKHMKSVDHHDQMMAYYSCEHKSLIWASGPSGIHKVNTPRKRRVINRFAASFEINNKKKTTTIEHRKAKESEKRAKRVLVKKIKDHPLTMINKIPMMILNFSDIENRRNMKCLPQVELLVYLEQLVLIVIPT</sequence>
<evidence type="ECO:0000313" key="2">
    <source>
        <dbReference type="EMBL" id="CAG4953136.1"/>
    </source>
</evidence>
<accession>A0A8S3WC08</accession>
<keyword evidence="3" id="KW-1185">Reference proteome</keyword>
<dbReference type="OrthoDB" id="5876240at2759"/>
<reference evidence="2" key="1">
    <citation type="submission" date="2021-04" db="EMBL/GenBank/DDBJ databases">
        <authorList>
            <person name="Tunstrom K."/>
        </authorList>
    </citation>
    <scope>NUCLEOTIDE SEQUENCE</scope>
</reference>
<dbReference type="Proteomes" id="UP000691718">
    <property type="component" value="Unassembled WGS sequence"/>
</dbReference>
<protein>
    <submittedName>
        <fullName evidence="2">(apollo) hypothetical protein</fullName>
    </submittedName>
</protein>
<organism evidence="2 3">
    <name type="scientific">Parnassius apollo</name>
    <name type="common">Apollo butterfly</name>
    <name type="synonym">Papilio apollo</name>
    <dbReference type="NCBI Taxonomy" id="110799"/>
    <lineage>
        <taxon>Eukaryota</taxon>
        <taxon>Metazoa</taxon>
        <taxon>Ecdysozoa</taxon>
        <taxon>Arthropoda</taxon>
        <taxon>Hexapoda</taxon>
        <taxon>Insecta</taxon>
        <taxon>Pterygota</taxon>
        <taxon>Neoptera</taxon>
        <taxon>Endopterygota</taxon>
        <taxon>Lepidoptera</taxon>
        <taxon>Glossata</taxon>
        <taxon>Ditrysia</taxon>
        <taxon>Papilionoidea</taxon>
        <taxon>Papilionidae</taxon>
        <taxon>Parnassiinae</taxon>
        <taxon>Parnassini</taxon>
        <taxon>Parnassius</taxon>
        <taxon>Parnassius</taxon>
    </lineage>
</organism>
<comment type="caution">
    <text evidence="2">The sequence shown here is derived from an EMBL/GenBank/DDBJ whole genome shotgun (WGS) entry which is preliminary data.</text>
</comment>
<proteinExistence type="predicted"/>
<evidence type="ECO:0000259" key="1">
    <source>
        <dbReference type="Pfam" id="PF13843"/>
    </source>
</evidence>
<dbReference type="EMBL" id="CAJQZP010000287">
    <property type="protein sequence ID" value="CAG4953136.1"/>
    <property type="molecule type" value="Genomic_DNA"/>
</dbReference>
<dbReference type="AlphaFoldDB" id="A0A8S3WC08"/>
<gene>
    <name evidence="2" type="ORF">PAPOLLO_LOCUS4798</name>
</gene>
<dbReference type="PANTHER" id="PTHR46599">
    <property type="entry name" value="PIGGYBAC TRANSPOSABLE ELEMENT-DERIVED PROTEIN 4"/>
    <property type="match status" value="1"/>
</dbReference>
<dbReference type="InterPro" id="IPR029526">
    <property type="entry name" value="PGBD"/>
</dbReference>
<name>A0A8S3WC08_PARAO</name>
<evidence type="ECO:0000313" key="3">
    <source>
        <dbReference type="Proteomes" id="UP000691718"/>
    </source>
</evidence>
<dbReference type="PANTHER" id="PTHR46599:SF3">
    <property type="entry name" value="PIGGYBAC TRANSPOSABLE ELEMENT-DERIVED PROTEIN 4"/>
    <property type="match status" value="1"/>
</dbReference>
<dbReference type="Pfam" id="PF13843">
    <property type="entry name" value="DDE_Tnp_1_7"/>
    <property type="match status" value="1"/>
</dbReference>